<name>A0A4C1WCQ2_EUMVA</name>
<gene>
    <name evidence="1" type="ORF">EVAR_46194_1</name>
</gene>
<sequence length="116" mass="12419">MPTTTTATRTASETWNFNVSRFYAATASPSGYSCLWLSFAKPKKKFNYQNTIVFEFNADFKVNYGGLFYYGAVMAVSSGARAAGGVGRRAAGGVVRGRRVAAAAGGGRRPSKSKIR</sequence>
<evidence type="ECO:0000313" key="2">
    <source>
        <dbReference type="Proteomes" id="UP000299102"/>
    </source>
</evidence>
<protein>
    <submittedName>
        <fullName evidence="1">Uncharacterized protein</fullName>
    </submittedName>
</protein>
<dbReference type="Proteomes" id="UP000299102">
    <property type="component" value="Unassembled WGS sequence"/>
</dbReference>
<dbReference type="AlphaFoldDB" id="A0A4C1WCQ2"/>
<organism evidence="1 2">
    <name type="scientific">Eumeta variegata</name>
    <name type="common">Bagworm moth</name>
    <name type="synonym">Eumeta japonica</name>
    <dbReference type="NCBI Taxonomy" id="151549"/>
    <lineage>
        <taxon>Eukaryota</taxon>
        <taxon>Metazoa</taxon>
        <taxon>Ecdysozoa</taxon>
        <taxon>Arthropoda</taxon>
        <taxon>Hexapoda</taxon>
        <taxon>Insecta</taxon>
        <taxon>Pterygota</taxon>
        <taxon>Neoptera</taxon>
        <taxon>Endopterygota</taxon>
        <taxon>Lepidoptera</taxon>
        <taxon>Glossata</taxon>
        <taxon>Ditrysia</taxon>
        <taxon>Tineoidea</taxon>
        <taxon>Psychidae</taxon>
        <taxon>Oiketicinae</taxon>
        <taxon>Eumeta</taxon>
    </lineage>
</organism>
<proteinExistence type="predicted"/>
<accession>A0A4C1WCQ2</accession>
<evidence type="ECO:0000313" key="1">
    <source>
        <dbReference type="EMBL" id="GBP49176.1"/>
    </source>
</evidence>
<keyword evidence="2" id="KW-1185">Reference proteome</keyword>
<dbReference type="EMBL" id="BGZK01000539">
    <property type="protein sequence ID" value="GBP49176.1"/>
    <property type="molecule type" value="Genomic_DNA"/>
</dbReference>
<reference evidence="1 2" key="1">
    <citation type="journal article" date="2019" name="Commun. Biol.">
        <title>The bagworm genome reveals a unique fibroin gene that provides high tensile strength.</title>
        <authorList>
            <person name="Kono N."/>
            <person name="Nakamura H."/>
            <person name="Ohtoshi R."/>
            <person name="Tomita M."/>
            <person name="Numata K."/>
            <person name="Arakawa K."/>
        </authorList>
    </citation>
    <scope>NUCLEOTIDE SEQUENCE [LARGE SCALE GENOMIC DNA]</scope>
</reference>
<comment type="caution">
    <text evidence="1">The sequence shown here is derived from an EMBL/GenBank/DDBJ whole genome shotgun (WGS) entry which is preliminary data.</text>
</comment>